<dbReference type="PRINTS" id="PR00364">
    <property type="entry name" value="DISEASERSIST"/>
</dbReference>
<evidence type="ECO:0000259" key="11">
    <source>
        <dbReference type="Pfam" id="PF25019"/>
    </source>
</evidence>
<feature type="domain" description="Disease resistance N-terminal" evidence="9">
    <location>
        <begin position="11"/>
        <end position="100"/>
    </location>
</feature>
<evidence type="ECO:0000256" key="7">
    <source>
        <dbReference type="SAM" id="Coils"/>
    </source>
</evidence>
<dbReference type="InterPro" id="IPR002182">
    <property type="entry name" value="NB-ARC"/>
</dbReference>
<evidence type="ECO:0000256" key="6">
    <source>
        <dbReference type="ARBA" id="ARBA00022840"/>
    </source>
</evidence>
<dbReference type="Pfam" id="PF25019">
    <property type="entry name" value="LRR_R13L1-DRL21"/>
    <property type="match status" value="1"/>
</dbReference>
<dbReference type="GO" id="GO:0051607">
    <property type="term" value="P:defense response to virus"/>
    <property type="evidence" value="ECO:0007669"/>
    <property type="project" value="UniProtKB-ARBA"/>
</dbReference>
<dbReference type="Gene3D" id="3.40.50.300">
    <property type="entry name" value="P-loop containing nucleotide triphosphate hydrolases"/>
    <property type="match status" value="1"/>
</dbReference>
<keyword evidence="5" id="KW-0611">Plant defense</keyword>
<evidence type="ECO:0000259" key="10">
    <source>
        <dbReference type="Pfam" id="PF23559"/>
    </source>
</evidence>
<dbReference type="Pfam" id="PF00931">
    <property type="entry name" value="NB-ARC"/>
    <property type="match status" value="1"/>
</dbReference>
<gene>
    <name evidence="12" type="ORF">Adt_27240</name>
</gene>
<dbReference type="InterPro" id="IPR036388">
    <property type="entry name" value="WH-like_DNA-bd_sf"/>
</dbReference>
<dbReference type="GO" id="GO:0005524">
    <property type="term" value="F:ATP binding"/>
    <property type="evidence" value="ECO:0007669"/>
    <property type="project" value="UniProtKB-KW"/>
</dbReference>
<dbReference type="InterPro" id="IPR056789">
    <property type="entry name" value="LRR_R13L1-DRL21"/>
</dbReference>
<dbReference type="InterPro" id="IPR041118">
    <property type="entry name" value="Rx_N"/>
</dbReference>
<protein>
    <submittedName>
        <fullName evidence="12">Disease resistance RPP13-like protein 1</fullName>
    </submittedName>
</protein>
<keyword evidence="4" id="KW-0547">Nucleotide-binding</keyword>
<evidence type="ECO:0000256" key="3">
    <source>
        <dbReference type="ARBA" id="ARBA00022737"/>
    </source>
</evidence>
<dbReference type="Pfam" id="PF23559">
    <property type="entry name" value="WHD_DRP"/>
    <property type="match status" value="1"/>
</dbReference>
<comment type="caution">
    <text evidence="12">The sequence shown here is derived from an EMBL/GenBank/DDBJ whole genome shotgun (WGS) entry which is preliminary data.</text>
</comment>
<dbReference type="InterPro" id="IPR032675">
    <property type="entry name" value="LRR_dom_sf"/>
</dbReference>
<evidence type="ECO:0000256" key="2">
    <source>
        <dbReference type="ARBA" id="ARBA00022614"/>
    </source>
</evidence>
<dbReference type="Proteomes" id="UP001604336">
    <property type="component" value="Unassembled WGS sequence"/>
</dbReference>
<evidence type="ECO:0000313" key="13">
    <source>
        <dbReference type="Proteomes" id="UP001604336"/>
    </source>
</evidence>
<sequence>MAIGEVFLGAFVTLLLERLASRELLKFLRPLGIDAQLKKWRRTLLMIEAVLTDAENKQTRNKAVKEWLNDLEDLAYDLDDLVDKLNTEAVQRKLMETDEESTSQVQKLFSTFSNNFSIRDFISEKGINSELQEINERLEDLSQQISMLSLVMNVKGRSDKTVKRLQPTSLVEESEVHGREEDKVDILKMLLKVESSDSPVSVIPIVGMGGVGKTTLAQLVYNDDSLKGEFDLMAWACVSDEFDAFRITKIIFEEVFSVSCDYTDLNMLQVKLKESLSTKKFLVVLDDVWNDKYGDWDILRRPFLAGKPGSKIIVTTRHEKVAKIMSRIPAYHLNLLSDTDALSLLAQHSLGTKTFDVRPDLREIGESVVRRCQNLPLAVKSLGGLLRTKASPKEWEGVLNSEIWRAEESEILPALKLSYQYLPPELKQCFAYCAIFPKDYEFNKSQLVYLWMAENFLKQSQEERLMEELGNDYFDELLTRSFFQKSSADTSRFVMHDLINDLAMCVSGYKCLRLDDMLKDNLRYKISEKVRHLSFISRYYESYDRFSSVNSFQSLRTFLPLSENPVTWQFLSQRVLLDVVPKLNCMRELSLIGYQIYELPSSIGDLRHLRYFNLSRTPLRWLPESLSTLCNLQVLVLKGCSRLSKLPARMDKLINLRHLNIAGTSELREMSEGIARLTSLQTLSKLIVSKSSGLKINDLRDFSLLKGEISIEELQHVVNVQEATDARLTNKPSLNKIRLKWSSSFDDSRNEILELDVLDALKPHENLSSLQIISYGGAKFPSWIGDSSFSMLTTISFNFCKKCSTLPTLGKLPLLKDLSVEGMDHVKAIGTEFYGNVCDGESLFPSLENLNFQDMSQWEEWHGLAPGAQRTIEFPKLRRFCIRGCPKLVSLPTFSFPSLENLTFEDMSQWEEWHGLAPRAQCAIEIPKLRRFHIRRCPKLVSLPTFSFPSLCELRVKECNEVVLNSMHNLTSLTKLELAKIPGLTSVLELFEQFPFKLENFEIYDCDDLVTLWPSENIVNLQKVGVTRCPKLLSIQEIGVIGSLEIEDCASLESLPCNITSCRDLTIIKCPSLKMMTTQEDCSTSLEKLTIQSWVNLNLTNLMGSFHNYSSLTRLNIYDCDGLESFPQGGLPIPNLRKLEIIGCQNLRFFPDPMEQLLSLEDLIVRDCPSLTESSHQWNFPQGGLPIPNLRSLRISGCQSLRSLPYWLEQLLSLKLLYVQHCPSLTAGYFHQQNIPPNLNFLVIENCGVKPLGELDLHKLTSLEELYLYSVYPELVSFSNDNNQHYLLPPSLKSLQLSDLPNLETLSKGFQNLTSLRHLELWNCPKLVALPVEDQLYNLLSLRISNCPLLKKRCLRNEGDYWPIIADIPNVIIDKCSIHDPQFCP</sequence>
<keyword evidence="7" id="KW-0175">Coiled coil</keyword>
<dbReference type="Gene3D" id="1.10.10.10">
    <property type="entry name" value="Winged helix-like DNA-binding domain superfamily/Winged helix DNA-binding domain"/>
    <property type="match status" value="1"/>
</dbReference>
<dbReference type="Gene3D" id="3.80.10.10">
    <property type="entry name" value="Ribonuclease Inhibitor"/>
    <property type="match status" value="4"/>
</dbReference>
<dbReference type="Pfam" id="PF18052">
    <property type="entry name" value="Rx_N"/>
    <property type="match status" value="1"/>
</dbReference>
<dbReference type="Gene3D" id="1.10.8.430">
    <property type="entry name" value="Helical domain of apoptotic protease-activating factors"/>
    <property type="match status" value="1"/>
</dbReference>
<proteinExistence type="inferred from homology"/>
<keyword evidence="3" id="KW-0677">Repeat</keyword>
<feature type="domain" description="NB-ARC" evidence="8">
    <location>
        <begin position="182"/>
        <end position="348"/>
    </location>
</feature>
<evidence type="ECO:0000259" key="9">
    <source>
        <dbReference type="Pfam" id="PF18052"/>
    </source>
</evidence>
<dbReference type="SUPFAM" id="SSF52058">
    <property type="entry name" value="L domain-like"/>
    <property type="match status" value="3"/>
</dbReference>
<dbReference type="InterPro" id="IPR042197">
    <property type="entry name" value="Apaf_helical"/>
</dbReference>
<evidence type="ECO:0000256" key="1">
    <source>
        <dbReference type="ARBA" id="ARBA00008894"/>
    </source>
</evidence>
<accession>A0ABD1RT77</accession>
<dbReference type="Gene3D" id="1.20.5.4130">
    <property type="match status" value="1"/>
</dbReference>
<name>A0ABD1RT77_9LAMI</name>
<comment type="similarity">
    <text evidence="1">Belongs to the disease resistance NB-LRR family.</text>
</comment>
<dbReference type="EMBL" id="JBFOLK010000008">
    <property type="protein sequence ID" value="KAL2491612.1"/>
    <property type="molecule type" value="Genomic_DNA"/>
</dbReference>
<dbReference type="FunFam" id="1.10.10.10:FF:000322">
    <property type="entry name" value="Probable disease resistance protein At1g63360"/>
    <property type="match status" value="1"/>
</dbReference>
<feature type="domain" description="Disease resistance protein winged helix" evidence="10">
    <location>
        <begin position="435"/>
        <end position="503"/>
    </location>
</feature>
<dbReference type="FunFam" id="3.40.50.300:FF:001091">
    <property type="entry name" value="Probable disease resistance protein At1g61300"/>
    <property type="match status" value="1"/>
</dbReference>
<dbReference type="PANTHER" id="PTHR36766">
    <property type="entry name" value="PLANT BROAD-SPECTRUM MILDEW RESISTANCE PROTEIN RPW8"/>
    <property type="match status" value="1"/>
</dbReference>
<evidence type="ECO:0000256" key="4">
    <source>
        <dbReference type="ARBA" id="ARBA00022741"/>
    </source>
</evidence>
<feature type="coiled-coil region" evidence="7">
    <location>
        <begin position="124"/>
        <end position="151"/>
    </location>
</feature>
<evidence type="ECO:0000256" key="5">
    <source>
        <dbReference type="ARBA" id="ARBA00022821"/>
    </source>
</evidence>
<dbReference type="PANTHER" id="PTHR36766:SF51">
    <property type="entry name" value="DISEASE RESISTANCE RPP13-LIKE PROTEIN 1"/>
    <property type="match status" value="1"/>
</dbReference>
<feature type="domain" description="R13L1/DRL21-like LRR repeat region" evidence="11">
    <location>
        <begin position="696"/>
        <end position="823"/>
    </location>
</feature>
<dbReference type="InterPro" id="IPR027417">
    <property type="entry name" value="P-loop_NTPase"/>
</dbReference>
<dbReference type="SUPFAM" id="SSF52540">
    <property type="entry name" value="P-loop containing nucleoside triphosphate hydrolases"/>
    <property type="match status" value="1"/>
</dbReference>
<evidence type="ECO:0000313" key="12">
    <source>
        <dbReference type="EMBL" id="KAL2491612.1"/>
    </source>
</evidence>
<dbReference type="InterPro" id="IPR058922">
    <property type="entry name" value="WHD_DRP"/>
</dbReference>
<reference evidence="13" key="1">
    <citation type="submission" date="2024-07" db="EMBL/GenBank/DDBJ databases">
        <title>Two chromosome-level genome assemblies of Korean endemic species Abeliophyllum distichum and Forsythia ovata (Oleaceae).</title>
        <authorList>
            <person name="Jang H."/>
        </authorList>
    </citation>
    <scope>NUCLEOTIDE SEQUENCE [LARGE SCALE GENOMIC DNA]</scope>
</reference>
<keyword evidence="2" id="KW-0433">Leucine-rich repeat</keyword>
<organism evidence="12 13">
    <name type="scientific">Abeliophyllum distichum</name>
    <dbReference type="NCBI Taxonomy" id="126358"/>
    <lineage>
        <taxon>Eukaryota</taxon>
        <taxon>Viridiplantae</taxon>
        <taxon>Streptophyta</taxon>
        <taxon>Embryophyta</taxon>
        <taxon>Tracheophyta</taxon>
        <taxon>Spermatophyta</taxon>
        <taxon>Magnoliopsida</taxon>
        <taxon>eudicotyledons</taxon>
        <taxon>Gunneridae</taxon>
        <taxon>Pentapetalae</taxon>
        <taxon>asterids</taxon>
        <taxon>lamiids</taxon>
        <taxon>Lamiales</taxon>
        <taxon>Oleaceae</taxon>
        <taxon>Forsythieae</taxon>
        <taxon>Abeliophyllum</taxon>
    </lineage>
</organism>
<evidence type="ECO:0000259" key="8">
    <source>
        <dbReference type="Pfam" id="PF00931"/>
    </source>
</evidence>
<keyword evidence="13" id="KW-1185">Reference proteome</keyword>
<keyword evidence="6" id="KW-0067">ATP-binding</keyword>